<reference evidence="1" key="1">
    <citation type="submission" date="2023-07" db="EMBL/GenBank/DDBJ databases">
        <title>Sorghum-associated microbial communities from plants grown in Nebraska, USA.</title>
        <authorList>
            <person name="Schachtman D."/>
        </authorList>
    </citation>
    <scope>NUCLEOTIDE SEQUENCE</scope>
    <source>
        <strain evidence="1">2697</strain>
    </source>
</reference>
<dbReference type="Proteomes" id="UP001246858">
    <property type="component" value="Unassembled WGS sequence"/>
</dbReference>
<accession>A0ACC6KUY8</accession>
<organism evidence="1 2">
    <name type="scientific">Pedobacter africanus</name>
    <dbReference type="NCBI Taxonomy" id="151894"/>
    <lineage>
        <taxon>Bacteria</taxon>
        <taxon>Pseudomonadati</taxon>
        <taxon>Bacteroidota</taxon>
        <taxon>Sphingobacteriia</taxon>
        <taxon>Sphingobacteriales</taxon>
        <taxon>Sphingobacteriaceae</taxon>
        <taxon>Pedobacter</taxon>
    </lineage>
</organism>
<keyword evidence="2" id="KW-1185">Reference proteome</keyword>
<sequence>MKKILISIVILFAAIVTMAYLYFSRLNKDQNITDMGLHAAAASSGFIFSFQNDKGVTDILKEQQLFEEILGADKYKLLTTLKKHLFNLPGVSQALDQQKVYISFVAGNKQEIDFLCSTQLGNQENMKQLFASLQRGKIQVQTTKEISRLVLPDSTVFYLGLKQNLAILSHSEQQVQAALTKDTEKKADKFISYIQENNRFTKNSLAQLYIDFNHVPELLKNIIAGKLNGELAVLNRQNAFASLSYNFSRDKVLLTGTTIVNDQNSYYNLFSSLQSKKISIQNILPANTSSYTIFAIDAYAPWREKLNGWFLSQQEDKKISKRISDINAGYHLNLDDLFPKYFKDQFITFQLSTSEKIGAISLTNGDKMMQLLLDLSEDYNEHIKTFKEADLLYVYFGLPFSNFKKPYYTIIDNYMIFANNVGTLESFLNSYTNNHLLISNPAYISASNQLPESSNLIFYIDHHNSATIFQKHIFLPYYNHFLAEKGLKKYESFTCQLSGDKGKFQTNILINKQPDVLQKDSLAL</sequence>
<evidence type="ECO:0000313" key="2">
    <source>
        <dbReference type="Proteomes" id="UP001246858"/>
    </source>
</evidence>
<name>A0ACC6KUY8_9SPHI</name>
<proteinExistence type="predicted"/>
<comment type="caution">
    <text evidence="1">The sequence shown here is derived from an EMBL/GenBank/DDBJ whole genome shotgun (WGS) entry which is preliminary data.</text>
</comment>
<dbReference type="EMBL" id="JAVDTF010000001">
    <property type="protein sequence ID" value="MDR6782948.1"/>
    <property type="molecule type" value="Genomic_DNA"/>
</dbReference>
<gene>
    <name evidence="1" type="ORF">J2X78_001500</name>
</gene>
<protein>
    <submittedName>
        <fullName evidence="1">Uncharacterized protein</fullName>
    </submittedName>
</protein>
<evidence type="ECO:0000313" key="1">
    <source>
        <dbReference type="EMBL" id="MDR6782948.1"/>
    </source>
</evidence>